<evidence type="ECO:0000256" key="1">
    <source>
        <dbReference type="ARBA" id="ARBA00023117"/>
    </source>
</evidence>
<reference evidence="4 5" key="1">
    <citation type="journal article" date="2024" name="J Genomics">
        <title>Draft genome sequencing and assembly of Favolaschia claudopus CIRM-BRFM 2984 isolated from oak limbs.</title>
        <authorList>
            <person name="Navarro D."/>
            <person name="Drula E."/>
            <person name="Chaduli D."/>
            <person name="Cazenave R."/>
            <person name="Ahrendt S."/>
            <person name="Wang J."/>
            <person name="Lipzen A."/>
            <person name="Daum C."/>
            <person name="Barry K."/>
            <person name="Grigoriev I.V."/>
            <person name="Favel A."/>
            <person name="Rosso M.N."/>
            <person name="Martin F."/>
        </authorList>
    </citation>
    <scope>NUCLEOTIDE SEQUENCE [LARGE SCALE GENOMIC DNA]</scope>
    <source>
        <strain evidence="4 5">CIRM-BRFM 2984</strain>
    </source>
</reference>
<dbReference type="Gene3D" id="1.20.920.10">
    <property type="entry name" value="Bromodomain-like"/>
    <property type="match status" value="2"/>
</dbReference>
<accession>A0AAV9ZEA1</accession>
<evidence type="ECO:0000259" key="3">
    <source>
        <dbReference type="PROSITE" id="PS50014"/>
    </source>
</evidence>
<keyword evidence="1 2" id="KW-0103">Bromodomain</keyword>
<protein>
    <submittedName>
        <fullName evidence="4">Bromodomain-containing protein</fullName>
    </submittedName>
</protein>
<dbReference type="Pfam" id="PF00439">
    <property type="entry name" value="Bromodomain"/>
    <property type="match status" value="2"/>
</dbReference>
<evidence type="ECO:0000313" key="4">
    <source>
        <dbReference type="EMBL" id="KAK6978305.1"/>
    </source>
</evidence>
<dbReference type="AlphaFoldDB" id="A0AAV9ZEA1"/>
<feature type="domain" description="Bromo" evidence="3">
    <location>
        <begin position="24"/>
        <end position="108"/>
    </location>
</feature>
<dbReference type="GO" id="GO:0000785">
    <property type="term" value="C:chromatin"/>
    <property type="evidence" value="ECO:0007669"/>
    <property type="project" value="TreeGrafter"/>
</dbReference>
<evidence type="ECO:0000313" key="5">
    <source>
        <dbReference type="Proteomes" id="UP001362999"/>
    </source>
</evidence>
<dbReference type="SUPFAM" id="SSF47370">
    <property type="entry name" value="Bromodomain"/>
    <property type="match status" value="2"/>
</dbReference>
<name>A0AAV9ZEA1_9AGAR</name>
<dbReference type="PANTHER" id="PTHR22880">
    <property type="entry name" value="FALZ-RELATED BROMODOMAIN-CONTAINING PROTEINS"/>
    <property type="match status" value="1"/>
</dbReference>
<dbReference type="InterPro" id="IPR036427">
    <property type="entry name" value="Bromodomain-like_sf"/>
</dbReference>
<dbReference type="GO" id="GO:0006338">
    <property type="term" value="P:chromatin remodeling"/>
    <property type="evidence" value="ECO:0007669"/>
    <property type="project" value="TreeGrafter"/>
</dbReference>
<dbReference type="PRINTS" id="PR00503">
    <property type="entry name" value="BROMODOMAIN"/>
</dbReference>
<keyword evidence="5" id="KW-1185">Reference proteome</keyword>
<comment type="caution">
    <text evidence="4">The sequence shown here is derived from an EMBL/GenBank/DDBJ whole genome shotgun (WGS) entry which is preliminary data.</text>
</comment>
<proteinExistence type="predicted"/>
<dbReference type="PROSITE" id="PS50014">
    <property type="entry name" value="BROMODOMAIN_2"/>
    <property type="match status" value="2"/>
</dbReference>
<feature type="non-terminal residue" evidence="4">
    <location>
        <position position="1"/>
    </location>
</feature>
<dbReference type="InterPro" id="IPR001487">
    <property type="entry name" value="Bromodomain"/>
</dbReference>
<dbReference type="GO" id="GO:0005634">
    <property type="term" value="C:nucleus"/>
    <property type="evidence" value="ECO:0007669"/>
    <property type="project" value="TreeGrafter"/>
</dbReference>
<gene>
    <name evidence="4" type="ORF">R3P38DRAFT_3469926</name>
</gene>
<evidence type="ECO:0000256" key="2">
    <source>
        <dbReference type="PROSITE-ProRule" id="PRU00035"/>
    </source>
</evidence>
<organism evidence="4 5">
    <name type="scientific">Favolaschia claudopus</name>
    <dbReference type="NCBI Taxonomy" id="2862362"/>
    <lineage>
        <taxon>Eukaryota</taxon>
        <taxon>Fungi</taxon>
        <taxon>Dikarya</taxon>
        <taxon>Basidiomycota</taxon>
        <taxon>Agaricomycotina</taxon>
        <taxon>Agaricomycetes</taxon>
        <taxon>Agaricomycetidae</taxon>
        <taxon>Agaricales</taxon>
        <taxon>Marasmiineae</taxon>
        <taxon>Mycenaceae</taxon>
        <taxon>Favolaschia</taxon>
    </lineage>
</organism>
<dbReference type="PANTHER" id="PTHR22880:SF225">
    <property type="entry name" value="BROMODOMAIN-CONTAINING PROTEIN BET-1-RELATED"/>
    <property type="match status" value="1"/>
</dbReference>
<dbReference type="SMART" id="SM00297">
    <property type="entry name" value="BROMO"/>
    <property type="match status" value="2"/>
</dbReference>
<dbReference type="EMBL" id="JAWWNJ010000160">
    <property type="protein sequence ID" value="KAK6978305.1"/>
    <property type="molecule type" value="Genomic_DNA"/>
</dbReference>
<dbReference type="InterPro" id="IPR050935">
    <property type="entry name" value="Bromo_chromatin_reader"/>
</dbReference>
<dbReference type="GO" id="GO:0006355">
    <property type="term" value="P:regulation of DNA-templated transcription"/>
    <property type="evidence" value="ECO:0007669"/>
    <property type="project" value="TreeGrafter"/>
</dbReference>
<dbReference type="Proteomes" id="UP001362999">
    <property type="component" value="Unassembled WGS sequence"/>
</dbReference>
<feature type="domain" description="Bromo" evidence="3">
    <location>
        <begin position="125"/>
        <end position="186"/>
    </location>
</feature>
<sequence length="327" mass="36483">STFRTIDIDCEQWQFCRLTLEALKRSKDAPPFAQPVDPVALSIPHYPIIISNPMDLASIEQKLNSSKPSAMRGSPESSPYTSIGDCIADMRLITQNYLLFNGPTHAISKMALRLEVLLNKENHCPRDHVRLNIPSYLTIVKLPMDLGTMRAKIDDEKYETADDFLNDFKLMMRNCFAFNAPGTPTNAAGLGLQNVLEVLWQGLPPSPAPGANNFYTIARCKFPLRTARRMKYASFYVRREKEYQRSREPSSGGPAPAGDRNVAKGRASRLIYRQYLVFQVLSSPSIDASLFAVAQNADYFMGGAQLNVYIDLLHTPVGTGGVIPLNY</sequence>